<dbReference type="PROSITE" id="PS51406">
    <property type="entry name" value="FIBRINOGEN_C_2"/>
    <property type="match status" value="3"/>
</dbReference>
<dbReference type="Proteomes" id="UP000225706">
    <property type="component" value="Unassembled WGS sequence"/>
</dbReference>
<dbReference type="InterPro" id="IPR003609">
    <property type="entry name" value="Pan_app"/>
</dbReference>
<keyword evidence="1" id="KW-1015">Disulfide bond</keyword>
<evidence type="ECO:0000259" key="4">
    <source>
        <dbReference type="PROSITE" id="PS51406"/>
    </source>
</evidence>
<name>A0A2B4RJT3_STYPI</name>
<keyword evidence="1" id="KW-0245">EGF-like domain</keyword>
<feature type="domain" description="Apple" evidence="3">
    <location>
        <begin position="301"/>
        <end position="391"/>
    </location>
</feature>
<dbReference type="OrthoDB" id="5964615at2759"/>
<dbReference type="EMBL" id="LSMT01000542">
    <property type="protein sequence ID" value="PFX16492.1"/>
    <property type="molecule type" value="Genomic_DNA"/>
</dbReference>
<comment type="caution">
    <text evidence="5">The sequence shown here is derived from an EMBL/GenBank/DDBJ whole genome shotgun (WGS) entry which is preliminary data.</text>
</comment>
<dbReference type="PANTHER" id="PTHR19143">
    <property type="entry name" value="FIBRINOGEN/TENASCIN/ANGIOPOEITIN"/>
    <property type="match status" value="1"/>
</dbReference>
<feature type="domain" description="EGF-like" evidence="2">
    <location>
        <begin position="205"/>
        <end position="247"/>
    </location>
</feature>
<dbReference type="GO" id="GO:0005615">
    <property type="term" value="C:extracellular space"/>
    <property type="evidence" value="ECO:0007669"/>
    <property type="project" value="TreeGrafter"/>
</dbReference>
<feature type="disulfide bond" evidence="1">
    <location>
        <begin position="216"/>
        <end position="233"/>
    </location>
</feature>
<dbReference type="Pfam" id="PF00147">
    <property type="entry name" value="Fibrinogen_C"/>
    <property type="match status" value="4"/>
</dbReference>
<dbReference type="Gene3D" id="3.50.4.10">
    <property type="entry name" value="Hepatocyte Growth Factor"/>
    <property type="match status" value="2"/>
</dbReference>
<feature type="domain" description="Fibrinogen C-terminal" evidence="4">
    <location>
        <begin position="53"/>
        <end position="122"/>
    </location>
</feature>
<proteinExistence type="predicted"/>
<dbReference type="PROSITE" id="PS50026">
    <property type="entry name" value="EGF_3"/>
    <property type="match status" value="2"/>
</dbReference>
<feature type="domain" description="Fibrinogen C-terminal" evidence="4">
    <location>
        <begin position="264"/>
        <end position="309"/>
    </location>
</feature>
<dbReference type="SUPFAM" id="SSF56496">
    <property type="entry name" value="Fibrinogen C-terminal domain-like"/>
    <property type="match status" value="4"/>
</dbReference>
<dbReference type="SMART" id="SM00473">
    <property type="entry name" value="PAN_AP"/>
    <property type="match status" value="2"/>
</dbReference>
<dbReference type="PANTHER" id="PTHR19143:SF458">
    <property type="entry name" value="FIBRINOGEN C-TERMINAL DOMAIN-CONTAINING PROTEIN-RELATED"/>
    <property type="match status" value="1"/>
</dbReference>
<evidence type="ECO:0000313" key="5">
    <source>
        <dbReference type="EMBL" id="PFX16492.1"/>
    </source>
</evidence>
<sequence length="703" mass="78163">MTPKSVLYFMMQPLNEPGADLFTVLSSFLILRAKLVLKRSINGGCCFETKTGGFGNLKSEFWLGNDNLHRLTAADGVMLRVDLEDFDENIKYAEYTTFKVAGEADKYRLLTGGYSGTAGDSMAPQKALNFAREIRGRRLNGSVIREIEVDSEGLCLVQCVEESSCVSYNFGSRTNKKFKCQLSDSDRFTNFKNLTKDNEFLYRGVMSDCEVNSSLCAKNEICVPNYKDNTAECKCRYASGYTGKPCERKTIQKSGSPMGTENPTGELQEAQSCQQLLKDGFNSSEVYTINPDGGKPIQVLCDMTTDDGAVNFAREIRGRQLKGSVIKEVEVDSEASCRLQCVEESSCLSYNFGPGQNKMFKCQLSDSDRFTGLSNFAKDPEVLYRGIKSICEISSSLCGENEICVPNYKNNTADCKCRYASGYTGKPCVFLPETDTAEAQSCQQLLKDGVTSSGVYTINPDGGKPIQVLCDMTTDGGGWTVFQRRLDGSVDFDRDWKTYKDGFGNLIGEFWLGNDNLHRLTAADDVMLRVDLEDFEGNIRQVILFNEQSICEISSSLCGENEICVSNYKNNTADCKCRYASGYTEKPCVFLPETDTAEAQSCQQLLKDGVTSSGVYTINPDGGKPIQVLCDMATDGGGWTVFQRRLDGSVDFDWWFDNSECFHCNLNGLYNTTDSHTGVIWRAFRGAFYSLKRSEMKIKPKDQ</sequence>
<reference evidence="6" key="1">
    <citation type="journal article" date="2017" name="bioRxiv">
        <title>Comparative analysis of the genomes of Stylophora pistillata and Acropora digitifera provides evidence for extensive differences between species of corals.</title>
        <authorList>
            <person name="Voolstra C.R."/>
            <person name="Li Y."/>
            <person name="Liew Y.J."/>
            <person name="Baumgarten S."/>
            <person name="Zoccola D."/>
            <person name="Flot J.-F."/>
            <person name="Tambutte S."/>
            <person name="Allemand D."/>
            <person name="Aranda M."/>
        </authorList>
    </citation>
    <scope>NUCLEOTIDE SEQUENCE [LARGE SCALE GENOMIC DNA]</scope>
</reference>
<dbReference type="InterPro" id="IPR000742">
    <property type="entry name" value="EGF"/>
</dbReference>
<protein>
    <submittedName>
        <fullName evidence="5">Ficolin-2</fullName>
    </submittedName>
</protein>
<dbReference type="InterPro" id="IPR014716">
    <property type="entry name" value="Fibrinogen_a/b/g_C_1"/>
</dbReference>
<organism evidence="5 6">
    <name type="scientific">Stylophora pistillata</name>
    <name type="common">Smooth cauliflower coral</name>
    <dbReference type="NCBI Taxonomy" id="50429"/>
    <lineage>
        <taxon>Eukaryota</taxon>
        <taxon>Metazoa</taxon>
        <taxon>Cnidaria</taxon>
        <taxon>Anthozoa</taxon>
        <taxon>Hexacorallia</taxon>
        <taxon>Scleractinia</taxon>
        <taxon>Astrocoeniina</taxon>
        <taxon>Pocilloporidae</taxon>
        <taxon>Stylophora</taxon>
    </lineage>
</organism>
<feature type="domain" description="EGF-like" evidence="2">
    <location>
        <begin position="387"/>
        <end position="429"/>
    </location>
</feature>
<feature type="domain" description="Apple" evidence="3">
    <location>
        <begin position="131"/>
        <end position="209"/>
    </location>
</feature>
<dbReference type="InterPro" id="IPR036056">
    <property type="entry name" value="Fibrinogen-like_C"/>
</dbReference>
<dbReference type="InterPro" id="IPR050373">
    <property type="entry name" value="Fibrinogen_C-term_domain"/>
</dbReference>
<dbReference type="NCBIfam" id="NF040941">
    <property type="entry name" value="GGGWT_bact"/>
    <property type="match status" value="3"/>
</dbReference>
<dbReference type="SMART" id="SM00186">
    <property type="entry name" value="FBG"/>
    <property type="match status" value="1"/>
</dbReference>
<dbReference type="SMART" id="SM00181">
    <property type="entry name" value="EGF"/>
    <property type="match status" value="3"/>
</dbReference>
<dbReference type="InterPro" id="IPR002181">
    <property type="entry name" value="Fibrinogen_a/b/g_C_dom"/>
</dbReference>
<comment type="caution">
    <text evidence="1">Lacks conserved residue(s) required for the propagation of feature annotation.</text>
</comment>
<dbReference type="Gene3D" id="3.90.215.10">
    <property type="entry name" value="Gamma Fibrinogen, chain A, domain 1"/>
    <property type="match status" value="5"/>
</dbReference>
<evidence type="ECO:0000259" key="2">
    <source>
        <dbReference type="PROSITE" id="PS50026"/>
    </source>
</evidence>
<evidence type="ECO:0000256" key="1">
    <source>
        <dbReference type="PROSITE-ProRule" id="PRU00076"/>
    </source>
</evidence>
<accession>A0A2B4RJT3</accession>
<evidence type="ECO:0000313" key="6">
    <source>
        <dbReference type="Proteomes" id="UP000225706"/>
    </source>
</evidence>
<evidence type="ECO:0000259" key="3">
    <source>
        <dbReference type="PROSITE" id="PS50948"/>
    </source>
</evidence>
<dbReference type="AlphaFoldDB" id="A0A2B4RJT3"/>
<feature type="disulfide bond" evidence="1">
    <location>
        <begin position="398"/>
        <end position="415"/>
    </location>
</feature>
<keyword evidence="6" id="KW-1185">Reference proteome</keyword>
<dbReference type="PROSITE" id="PS50948">
    <property type="entry name" value="PAN"/>
    <property type="match status" value="2"/>
</dbReference>
<gene>
    <name evidence="5" type="primary">Fcn2</name>
    <name evidence="5" type="ORF">AWC38_SpisGene19236</name>
</gene>
<dbReference type="CDD" id="cd00087">
    <property type="entry name" value="FReD"/>
    <property type="match status" value="1"/>
</dbReference>
<feature type="domain" description="Fibrinogen C-terminal" evidence="4">
    <location>
        <begin position="433"/>
        <end position="702"/>
    </location>
</feature>
<dbReference type="Pfam" id="PF00024">
    <property type="entry name" value="PAN_1"/>
    <property type="match status" value="2"/>
</dbReference>